<evidence type="ECO:0000313" key="2">
    <source>
        <dbReference type="EMBL" id="XDO98240.1"/>
    </source>
</evidence>
<dbReference type="AlphaFoldDB" id="A0AB39KWS0"/>
<keyword evidence="1" id="KW-1133">Transmembrane helix</keyword>
<accession>A0AB39KWS0</accession>
<keyword evidence="1" id="KW-0472">Membrane</keyword>
<dbReference type="EMBL" id="CP158375">
    <property type="protein sequence ID" value="XDO98240.1"/>
    <property type="molecule type" value="Genomic_DNA"/>
</dbReference>
<reference evidence="2" key="1">
    <citation type="submission" date="2024-06" db="EMBL/GenBank/DDBJ databases">
        <title>Caulobacter inopinatus, sp. nov.</title>
        <authorList>
            <person name="Donachie S.P."/>
        </authorList>
    </citation>
    <scope>NUCLEOTIDE SEQUENCE</scope>
    <source>
        <strain evidence="2">73W</strain>
    </source>
</reference>
<feature type="transmembrane region" description="Helical" evidence="1">
    <location>
        <begin position="128"/>
        <end position="152"/>
    </location>
</feature>
<gene>
    <name evidence="2" type="ORF">ABOZ73_07440</name>
</gene>
<evidence type="ECO:0000256" key="1">
    <source>
        <dbReference type="SAM" id="Phobius"/>
    </source>
</evidence>
<dbReference type="InterPro" id="IPR046657">
    <property type="entry name" value="DUF6766"/>
</dbReference>
<dbReference type="Pfam" id="PF20554">
    <property type="entry name" value="DUF6766"/>
    <property type="match status" value="1"/>
</dbReference>
<name>A0AB39KWS0_9CAUL</name>
<protein>
    <submittedName>
        <fullName evidence="2">DUF6766 family protein</fullName>
    </submittedName>
</protein>
<dbReference type="RefSeq" id="WP_369061989.1">
    <property type="nucleotide sequence ID" value="NZ_CP158375.1"/>
</dbReference>
<keyword evidence="1" id="KW-0812">Transmembrane</keyword>
<sequence>MSNVSPAASFKRRIADNGLTLALIALFAISLLGHWVFGWRAAVEELQRHGQPMIGLLAYAGDPEFLSTVFENWESEFLQMSVYVVLTAMLIQRGSAESRAPDDPPRDTLPSDDVQAPRLARAAGVAGWLYSHSLGLVLAALFVASFILHWLFSARAAAQEALLHGQPVTGAVAYLGDAQLWFESFQNWQSEFLSTAALVVFSIFLRHKNSPESKPVAAPDHQTGA</sequence>
<proteinExistence type="predicted"/>
<organism evidence="2">
    <name type="scientific">Caulobacter sp. 73W</name>
    <dbReference type="NCBI Taxonomy" id="3161137"/>
    <lineage>
        <taxon>Bacteria</taxon>
        <taxon>Pseudomonadati</taxon>
        <taxon>Pseudomonadota</taxon>
        <taxon>Alphaproteobacteria</taxon>
        <taxon>Caulobacterales</taxon>
        <taxon>Caulobacteraceae</taxon>
        <taxon>Caulobacter</taxon>
    </lineage>
</organism>
<feature type="transmembrane region" description="Helical" evidence="1">
    <location>
        <begin position="20"/>
        <end position="39"/>
    </location>
</feature>